<evidence type="ECO:0008006" key="3">
    <source>
        <dbReference type="Google" id="ProtNLM"/>
    </source>
</evidence>
<keyword evidence="2" id="KW-1185">Reference proteome</keyword>
<accession>A0ABV0JAR6</accession>
<evidence type="ECO:0000313" key="2">
    <source>
        <dbReference type="Proteomes" id="UP001464891"/>
    </source>
</evidence>
<protein>
    <recommendedName>
        <fullName evidence="3">Exonuclease domain-containing protein</fullName>
    </recommendedName>
</protein>
<organism evidence="1 2">
    <name type="scientific">Trichocoleus desertorum GB2-A4</name>
    <dbReference type="NCBI Taxonomy" id="2933944"/>
    <lineage>
        <taxon>Bacteria</taxon>
        <taxon>Bacillati</taxon>
        <taxon>Cyanobacteriota</taxon>
        <taxon>Cyanophyceae</taxon>
        <taxon>Leptolyngbyales</taxon>
        <taxon>Trichocoleusaceae</taxon>
        <taxon>Trichocoleus</taxon>
    </lineage>
</organism>
<proteinExistence type="predicted"/>
<sequence length="246" mass="28676">MKTLFLDMEWGQVYGSYKRHFIPIEIGAVIFSSKNDALILEGKKLRYDIDLVIRRNIINHVGKTVGFSETVVNLAKGEYQKPFTRSYKLQKSHKVAAIKLAQRSLSDLRHYIYALFKKYNISQIMLFGGNEDLNLLRLAGVNTSNIKIIDIQRAIRKEIRYLFSLDKISLIIGFYSNNKFFGSNNFRYPLPERYKYLIKPHRAIGDACRIFVVYQEFYEAKAQFVQRCSSYFQDNQSHKSIADAVN</sequence>
<gene>
    <name evidence="1" type="ORF">NC998_16665</name>
</gene>
<evidence type="ECO:0000313" key="1">
    <source>
        <dbReference type="EMBL" id="MEP0818734.1"/>
    </source>
</evidence>
<name>A0ABV0JAR6_9CYAN</name>
<dbReference type="EMBL" id="JAMPKM010000010">
    <property type="protein sequence ID" value="MEP0818734.1"/>
    <property type="molecule type" value="Genomic_DNA"/>
</dbReference>
<comment type="caution">
    <text evidence="1">The sequence shown here is derived from an EMBL/GenBank/DDBJ whole genome shotgun (WGS) entry which is preliminary data.</text>
</comment>
<reference evidence="1 2" key="1">
    <citation type="submission" date="2022-04" db="EMBL/GenBank/DDBJ databases">
        <title>Positive selection, recombination, and allopatry shape intraspecific diversity of widespread and dominant cyanobacteria.</title>
        <authorList>
            <person name="Wei J."/>
            <person name="Shu W."/>
            <person name="Hu C."/>
        </authorList>
    </citation>
    <scope>NUCLEOTIDE SEQUENCE [LARGE SCALE GENOMIC DNA]</scope>
    <source>
        <strain evidence="1 2">GB2-A4</strain>
    </source>
</reference>
<dbReference type="Proteomes" id="UP001464891">
    <property type="component" value="Unassembled WGS sequence"/>
</dbReference>